<protein>
    <submittedName>
        <fullName evidence="2">Uncharacterized protein</fullName>
    </submittedName>
</protein>
<feature type="region of interest" description="Disordered" evidence="1">
    <location>
        <begin position="23"/>
        <end position="46"/>
    </location>
</feature>
<organism evidence="2">
    <name type="scientific">uncultured Thermomicrobiales bacterium</name>
    <dbReference type="NCBI Taxonomy" id="1645740"/>
    <lineage>
        <taxon>Bacteria</taxon>
        <taxon>Pseudomonadati</taxon>
        <taxon>Thermomicrobiota</taxon>
        <taxon>Thermomicrobia</taxon>
        <taxon>Thermomicrobiales</taxon>
        <taxon>environmental samples</taxon>
    </lineage>
</organism>
<gene>
    <name evidence="2" type="ORF">AVDCRST_MAG88-2930</name>
</gene>
<sequence length="46" mass="4968">MDHLDLVTIAWADAPCAIPAAPGMHHPSLCRQRGRPPAHHGVFSDN</sequence>
<evidence type="ECO:0000313" key="2">
    <source>
        <dbReference type="EMBL" id="CAA9577149.1"/>
    </source>
</evidence>
<evidence type="ECO:0000256" key="1">
    <source>
        <dbReference type="SAM" id="MobiDB-lite"/>
    </source>
</evidence>
<reference evidence="2" key="1">
    <citation type="submission" date="2020-02" db="EMBL/GenBank/DDBJ databases">
        <authorList>
            <person name="Meier V. D."/>
        </authorList>
    </citation>
    <scope>NUCLEOTIDE SEQUENCE</scope>
    <source>
        <strain evidence="2">AVDCRST_MAG88</strain>
    </source>
</reference>
<proteinExistence type="predicted"/>
<name>A0A6J4VIT2_9BACT</name>
<accession>A0A6J4VIT2</accession>
<dbReference type="AlphaFoldDB" id="A0A6J4VIT2"/>
<dbReference type="EMBL" id="CADCWM010000707">
    <property type="protein sequence ID" value="CAA9577149.1"/>
    <property type="molecule type" value="Genomic_DNA"/>
</dbReference>